<dbReference type="GO" id="GO:0032051">
    <property type="term" value="F:clathrin light chain binding"/>
    <property type="evidence" value="ECO:0007669"/>
    <property type="project" value="InterPro"/>
</dbReference>
<dbReference type="FunFam" id="1.25.40.10:FF:000001">
    <property type="entry name" value="Clathrin heavy chain"/>
    <property type="match status" value="1"/>
</dbReference>
<dbReference type="GO" id="GO:0006886">
    <property type="term" value="P:intracellular protein transport"/>
    <property type="evidence" value="ECO:0007669"/>
    <property type="project" value="UniProtKB-UniRule"/>
</dbReference>
<dbReference type="SUPFAM" id="SSF48371">
    <property type="entry name" value="ARM repeat"/>
    <property type="match status" value="5"/>
</dbReference>
<comment type="subcellular location">
    <subcellularLocation>
        <location evidence="6">Cytoplasmic vesicle membrane</location>
        <topology evidence="6">Peripheral membrane protein</topology>
        <orientation evidence="6">Cytoplasmic side</orientation>
    </subcellularLocation>
    <subcellularLocation>
        <location evidence="6">Membrane</location>
        <location evidence="6">Coated pit</location>
        <topology evidence="6">Peripheral membrane protein</topology>
        <orientation evidence="6">Cytoplasmic side</orientation>
    </subcellularLocation>
</comment>
<evidence type="ECO:0000256" key="8">
    <source>
        <dbReference type="SAM" id="Coils"/>
    </source>
</evidence>
<comment type="caution">
    <text evidence="10">The sequence shown here is derived from an EMBL/GenBank/DDBJ whole genome shotgun (WGS) entry which is preliminary data.</text>
</comment>
<gene>
    <name evidence="10" type="ORF">QBZ16_004953</name>
</gene>
<evidence type="ECO:0000256" key="6">
    <source>
        <dbReference type="PIRNR" id="PIRNR002290"/>
    </source>
</evidence>
<evidence type="ECO:0000313" key="10">
    <source>
        <dbReference type="EMBL" id="KAK2077319.1"/>
    </source>
</evidence>
<feature type="repeat" description="CHCR" evidence="7">
    <location>
        <begin position="817"/>
        <end position="956"/>
    </location>
</feature>
<dbReference type="Proteomes" id="UP001255856">
    <property type="component" value="Unassembled WGS sequence"/>
</dbReference>
<protein>
    <recommendedName>
        <fullName evidence="6">Clathrin heavy chain</fullName>
    </recommendedName>
</protein>
<evidence type="ECO:0000256" key="3">
    <source>
        <dbReference type="ARBA" id="ARBA00023136"/>
    </source>
</evidence>
<dbReference type="PANTHER" id="PTHR10292:SF1">
    <property type="entry name" value="CLATHRIN HEAVY CHAIN"/>
    <property type="match status" value="1"/>
</dbReference>
<dbReference type="FunFam" id="1.25.40.10:FF:000005">
    <property type="entry name" value="Clathrin heavy chain"/>
    <property type="match status" value="1"/>
</dbReference>
<feature type="repeat" description="CHCR" evidence="7">
    <location>
        <begin position="963"/>
        <end position="1108"/>
    </location>
</feature>
<evidence type="ECO:0000256" key="2">
    <source>
        <dbReference type="ARBA" id="ARBA00022737"/>
    </source>
</evidence>
<dbReference type="Pfam" id="PF13838">
    <property type="entry name" value="Clathrin_H_link"/>
    <property type="match status" value="1"/>
</dbReference>
<dbReference type="InterPro" id="IPR016341">
    <property type="entry name" value="Clathrin_heavy_chain"/>
</dbReference>
<feature type="repeat" description="CHCR" evidence="7">
    <location>
        <begin position="1258"/>
        <end position="1404"/>
    </location>
</feature>
<dbReference type="GO" id="GO:0030132">
    <property type="term" value="C:clathrin coat of coated pit"/>
    <property type="evidence" value="ECO:0007669"/>
    <property type="project" value="InterPro"/>
</dbReference>
<dbReference type="PIRSF" id="PIRSF002290">
    <property type="entry name" value="Clathrin_H_chain"/>
    <property type="match status" value="1"/>
</dbReference>
<keyword evidence="11" id="KW-1185">Reference proteome</keyword>
<dbReference type="GO" id="GO:0009507">
    <property type="term" value="C:chloroplast"/>
    <property type="evidence" value="ECO:0007669"/>
    <property type="project" value="TreeGrafter"/>
</dbReference>
<evidence type="ECO:0000259" key="9">
    <source>
        <dbReference type="Pfam" id="PF09268"/>
    </source>
</evidence>
<accession>A0AAD9IHM5</accession>
<dbReference type="GO" id="GO:0030130">
    <property type="term" value="C:clathrin coat of trans-Golgi network vesicle"/>
    <property type="evidence" value="ECO:0007669"/>
    <property type="project" value="InterPro"/>
</dbReference>
<dbReference type="InterPro" id="IPR016025">
    <property type="entry name" value="Clathrin_H-chain_N"/>
</dbReference>
<evidence type="ECO:0000256" key="4">
    <source>
        <dbReference type="ARBA" id="ARBA00023176"/>
    </source>
</evidence>
<keyword evidence="2" id="KW-0677">Repeat</keyword>
<evidence type="ECO:0000313" key="11">
    <source>
        <dbReference type="Proteomes" id="UP001255856"/>
    </source>
</evidence>
<dbReference type="SUPFAM" id="SSF50989">
    <property type="entry name" value="Clathrin heavy-chain terminal domain"/>
    <property type="match status" value="1"/>
</dbReference>
<keyword evidence="3 6" id="KW-0472">Membrane</keyword>
<keyword evidence="4 6" id="KW-0168">Coated pit</keyword>
<dbReference type="GO" id="GO:0005198">
    <property type="term" value="F:structural molecule activity"/>
    <property type="evidence" value="ECO:0007669"/>
    <property type="project" value="InterPro"/>
</dbReference>
<dbReference type="InterPro" id="IPR011990">
    <property type="entry name" value="TPR-like_helical_dom_sf"/>
</dbReference>
<dbReference type="PROSITE" id="PS50236">
    <property type="entry name" value="CHCR"/>
    <property type="match status" value="7"/>
</dbReference>
<dbReference type="Gene3D" id="1.25.40.10">
    <property type="entry name" value="Tetratricopeptide repeat domain"/>
    <property type="match status" value="2"/>
</dbReference>
<dbReference type="Pfam" id="PF09268">
    <property type="entry name" value="Clathrin-link"/>
    <property type="match status" value="1"/>
</dbReference>
<name>A0AAD9IHM5_PROWI</name>
<feature type="coiled-coil region" evidence="8">
    <location>
        <begin position="1587"/>
        <end position="1621"/>
    </location>
</feature>
<feature type="repeat" description="CHCR" evidence="7">
    <location>
        <begin position="521"/>
        <end position="667"/>
    </location>
</feature>
<dbReference type="FunFam" id="1.25.40.10:FF:000002">
    <property type="entry name" value="Clathrin heavy chain"/>
    <property type="match status" value="1"/>
</dbReference>
<dbReference type="PANTHER" id="PTHR10292">
    <property type="entry name" value="CLATHRIN HEAVY CHAIN RELATED"/>
    <property type="match status" value="1"/>
</dbReference>
<feature type="repeat" description="CHCR" evidence="7">
    <location>
        <begin position="1112"/>
        <end position="1253"/>
    </location>
</feature>
<comment type="function">
    <text evidence="6">Clathrin is the major protein of the polyhedral coat of coated pits and vesicles.</text>
</comment>
<evidence type="ECO:0000256" key="1">
    <source>
        <dbReference type="ARBA" id="ARBA00009535"/>
    </source>
</evidence>
<dbReference type="Pfam" id="PF00637">
    <property type="entry name" value="Clathrin"/>
    <property type="match status" value="7"/>
</dbReference>
<dbReference type="InterPro" id="IPR016024">
    <property type="entry name" value="ARM-type_fold"/>
</dbReference>
<dbReference type="Gene3D" id="2.130.10.110">
    <property type="entry name" value="Clathrin heavy-chain terminal domain"/>
    <property type="match status" value="1"/>
</dbReference>
<feature type="repeat" description="CHCR" evidence="7">
    <location>
        <begin position="1407"/>
        <end position="1550"/>
    </location>
</feature>
<dbReference type="EMBL" id="JASFZW010000007">
    <property type="protein sequence ID" value="KAK2077319.1"/>
    <property type="molecule type" value="Genomic_DNA"/>
</dbReference>
<dbReference type="Gene3D" id="1.25.40.730">
    <property type="match status" value="1"/>
</dbReference>
<dbReference type="SMART" id="SM00299">
    <property type="entry name" value="CLH"/>
    <property type="match status" value="7"/>
</dbReference>
<feature type="repeat" description="CHCR" evidence="7">
    <location>
        <begin position="670"/>
        <end position="812"/>
    </location>
</feature>
<keyword evidence="8" id="KW-0175">Coiled coil</keyword>
<organism evidence="10 11">
    <name type="scientific">Prototheca wickerhamii</name>
    <dbReference type="NCBI Taxonomy" id="3111"/>
    <lineage>
        <taxon>Eukaryota</taxon>
        <taxon>Viridiplantae</taxon>
        <taxon>Chlorophyta</taxon>
        <taxon>core chlorophytes</taxon>
        <taxon>Trebouxiophyceae</taxon>
        <taxon>Chlorellales</taxon>
        <taxon>Chlorellaceae</taxon>
        <taxon>Prototheca</taxon>
    </lineage>
</organism>
<dbReference type="GO" id="GO:0071439">
    <property type="term" value="C:clathrin complex"/>
    <property type="evidence" value="ECO:0007669"/>
    <property type="project" value="InterPro"/>
</dbReference>
<proteinExistence type="inferred from homology"/>
<sequence length="1661" mass="182321">MTQGGAPINVREVLNLQNIGVQNANITFTNVTMESEKYICVRETSPTNQLISADSALMNPDRQIIALKAAVPGVTGDNLQIFDLGAKAKLKSVQFAHSVVFWRWVSPTRLGLVTADSVYHWDLEGAGDPVKVFDRTANLSGTQIITYRVDPTGKWCVLIGIAPGAPERPALVKGFMQLYSVEQSRSQALEAHAAAFSTIQPAGRAEPVPVIAFAQKTLAPGGAGTVVSKLHVIELGAPGAASLKKNAELFFPPEFADDFPVSMQIDPKYALVYVVTKLGLLFVYDLETATAIYRTRVSADPFFLAAPAPGAGGFAAVNRRGQVLVGGPAADALVPFVAGQLQNIDLALALAQRADLPGAEQLVVQQFQRYIAAGQHREAAEAAARSPRGVLRTRETVEALKRVPAAAGQTSPLLVYFGTVLTTQALNAFESVELGKLVIAQGKKQLLDTWQRDGKLTASEELGDLFKQAGDWDGALSTYRAAGAQSKVIEALAAKGEFDELTGRLLTDSPAAAVNLAKAVAKQPGPPVDVNTMADLFLQRNLVKEATAFLLEALSGDDPAQGALQTKLLEINLVTNPQVADAILSAGSLTHYDRPRVAQLCEKAGLYARALAHYTDLADIKRVLGNAGSIDPAALVEYFGTLSAEWALECLRVLLEANPTQNLQLVVSVAKEYTEQLTVERIIELLEAAKSWHGLYFYLGSQLAGSDNPEVHYKYIEAAARTGQIKEVERVTRESEHYPPERVKTFLMEANLPDARPLINVCDRFGFVGDLTQFLYAKGMLRYIEGYVQKVNPKRAPEVVGALLDAEADEAFVNNLILSVRSLVPVAELVEVVEARNRLRMLNPFLEQLVSEGSRDPQVHDALGKIIVDANNNPEHFLTTNPYYDSLVVGKFAEKRDPGLACVAYKRGLCDDALVACTNKHAMYKLQARYVVERADPALWDKVLDSENASRRQVIDQVVSTALPECKNPEHVSIAVKAFMAADLQAPLIELLEKIVLNNTSFSNNHNLQNLLIITAIKADKARVKDYIHRLDNFDGPAVGEIAVGYELFEEAFEIYKKFGLKSQAIHVVLDHMEDLDRAHEYATKVGEPAVWTELADAYLAHGRVSDAIAAYLLANETSKYAEVIERANESQDFGDLVKFLLMVRKKVKDPKIDTEIVHAYARAGDTAALEEFIATPNLAVLQSVGDRCFEEGLYEPARIVFAKIPNYGRLASTLVKLHRFQPAVDAARRAASPRTWKEVCYACVEEGEFKLAQLCGLNIIVAADDLAEVSEFYQARGHSDELIALLESGIGLERAHTGIFTELGSLYARHRPERLMEHLKLFAPRCNVPALIRVCEELELWKELTFLYVAYDEYDNALGVMINHPDEAWEHVQFKDIAVKVKTADSLYKGLTFYLEEHPDLLNDLLKVIEARVDHSRVVDIMRRAGQLPLVKEYLLSVQKNDLQAVNEAVNELLIAEGDADGLRDSITSYTTFDQLALAGRLEKHEGTEFRRLAALIYKRNLKWQRAVALAKTDGLYDDAVGTAAQSGERAIAEDLLRYFVEEGATDYFSSCLETCKDLIRPDVAMEVAWRNKLTDAAMPYLIGVLRDYSAKVDLLMHERAEAQEAGKASEEAKKQQEQAANAYLHLNSYLALPPAQNGAYGAAPALPDTMAGGFGESAF</sequence>
<dbReference type="InterPro" id="IPR000547">
    <property type="entry name" value="Clathrin_H-chain/VPS_repeat"/>
</dbReference>
<keyword evidence="5 6" id="KW-0968">Cytoplasmic vesicle</keyword>
<comment type="similarity">
    <text evidence="1 6">Belongs to the clathrin heavy chain family.</text>
</comment>
<evidence type="ECO:0000256" key="7">
    <source>
        <dbReference type="PROSITE-ProRule" id="PRU01006"/>
    </source>
</evidence>
<reference evidence="10" key="1">
    <citation type="submission" date="2021-01" db="EMBL/GenBank/DDBJ databases">
        <authorList>
            <person name="Eckstrom K.M.E."/>
        </authorList>
    </citation>
    <scope>NUCLEOTIDE SEQUENCE</scope>
    <source>
        <strain evidence="10">UVCC 0001</strain>
    </source>
</reference>
<dbReference type="InterPro" id="IPR015348">
    <property type="entry name" value="Clathrin_H-chain_linker_core"/>
</dbReference>
<dbReference type="GO" id="GO:0009506">
    <property type="term" value="C:plasmodesma"/>
    <property type="evidence" value="ECO:0007669"/>
    <property type="project" value="TreeGrafter"/>
</dbReference>
<dbReference type="GO" id="GO:0006898">
    <property type="term" value="P:receptor-mediated endocytosis"/>
    <property type="evidence" value="ECO:0007669"/>
    <property type="project" value="TreeGrafter"/>
</dbReference>
<evidence type="ECO:0000256" key="5">
    <source>
        <dbReference type="ARBA" id="ARBA00023329"/>
    </source>
</evidence>
<dbReference type="InterPro" id="IPR055358">
    <property type="entry name" value="CHCR"/>
</dbReference>
<feature type="domain" description="Clathrin heavy chain linker core motif" evidence="9">
    <location>
        <begin position="331"/>
        <end position="353"/>
    </location>
</feature>